<dbReference type="InterPro" id="IPR020904">
    <property type="entry name" value="Sc_DH/Rdtase_CS"/>
</dbReference>
<dbReference type="RefSeq" id="WP_015934476.1">
    <property type="nucleotide sequence ID" value="NC_011891.1"/>
</dbReference>
<dbReference type="KEGG" id="acp:A2cp1_3331"/>
<dbReference type="Proteomes" id="UP000007089">
    <property type="component" value="Chromosome"/>
</dbReference>
<dbReference type="PRINTS" id="PR00081">
    <property type="entry name" value="GDHRDH"/>
</dbReference>
<sequence length="246" mass="25246">MGNLQGKVALVTGGSRGIGAAIVRRLAREGATVAFTYVSSEEPARRIAEAVERAGGRARAYRVDSADPVAVERIVDEVAAEHGRLDFLVSNAGVATLKPVEETTLEDFDRIVATNLRSVFAGARAAARHLRAGGRIITIGSAHDERVPFAGISAYAASKAALVGLTKGLARDLGPRGISVTLVSPGPIDTDMNPASGPLASTVLPMLALPRYGTGDEVAGLVAYLASDESAFVTGVSLAIDGGITA</sequence>
<keyword evidence="4" id="KW-1185">Reference proteome</keyword>
<dbReference type="Gene3D" id="3.40.50.720">
    <property type="entry name" value="NAD(P)-binding Rossmann-like Domain"/>
    <property type="match status" value="1"/>
</dbReference>
<evidence type="ECO:0000313" key="4">
    <source>
        <dbReference type="Proteomes" id="UP000007089"/>
    </source>
</evidence>
<protein>
    <submittedName>
        <fullName evidence="3">Short-chain dehydrogenase/reductase SDR</fullName>
    </submittedName>
</protein>
<dbReference type="PANTHER" id="PTHR42760:SF50">
    <property type="entry name" value="SHORT-CHAIN DEHYDROGENASE-RELATED"/>
    <property type="match status" value="1"/>
</dbReference>
<dbReference type="FunFam" id="3.40.50.720:FF:000084">
    <property type="entry name" value="Short-chain dehydrogenase reductase"/>
    <property type="match status" value="1"/>
</dbReference>
<dbReference type="HOGENOM" id="CLU_010194_1_3_7"/>
<evidence type="ECO:0000313" key="3">
    <source>
        <dbReference type="EMBL" id="ACL66665.1"/>
    </source>
</evidence>
<dbReference type="PRINTS" id="PR00080">
    <property type="entry name" value="SDRFAMILY"/>
</dbReference>
<dbReference type="InterPro" id="IPR036291">
    <property type="entry name" value="NAD(P)-bd_dom_sf"/>
</dbReference>
<dbReference type="InterPro" id="IPR002347">
    <property type="entry name" value="SDR_fam"/>
</dbReference>
<name>B8JHF3_ANAD2</name>
<dbReference type="PANTHER" id="PTHR42760">
    <property type="entry name" value="SHORT-CHAIN DEHYDROGENASES/REDUCTASES FAMILY MEMBER"/>
    <property type="match status" value="1"/>
</dbReference>
<dbReference type="AlphaFoldDB" id="B8JHF3"/>
<dbReference type="SMART" id="SM00822">
    <property type="entry name" value="PKS_KR"/>
    <property type="match status" value="1"/>
</dbReference>
<dbReference type="SUPFAM" id="SSF51735">
    <property type="entry name" value="NAD(P)-binding Rossmann-fold domains"/>
    <property type="match status" value="1"/>
</dbReference>
<dbReference type="PROSITE" id="PS00061">
    <property type="entry name" value="ADH_SHORT"/>
    <property type="match status" value="1"/>
</dbReference>
<gene>
    <name evidence="3" type="ordered locus">A2cp1_3331</name>
</gene>
<dbReference type="Pfam" id="PF13561">
    <property type="entry name" value="adh_short_C2"/>
    <property type="match status" value="1"/>
</dbReference>
<comment type="similarity">
    <text evidence="1">Belongs to the short-chain dehydrogenases/reductases (SDR) family.</text>
</comment>
<proteinExistence type="inferred from homology"/>
<evidence type="ECO:0000259" key="2">
    <source>
        <dbReference type="SMART" id="SM00822"/>
    </source>
</evidence>
<dbReference type="CDD" id="cd05233">
    <property type="entry name" value="SDR_c"/>
    <property type="match status" value="1"/>
</dbReference>
<dbReference type="GO" id="GO:0016616">
    <property type="term" value="F:oxidoreductase activity, acting on the CH-OH group of donors, NAD or NADP as acceptor"/>
    <property type="evidence" value="ECO:0007669"/>
    <property type="project" value="UniProtKB-ARBA"/>
</dbReference>
<evidence type="ECO:0000256" key="1">
    <source>
        <dbReference type="ARBA" id="ARBA00006484"/>
    </source>
</evidence>
<dbReference type="EMBL" id="CP001359">
    <property type="protein sequence ID" value="ACL66665.1"/>
    <property type="molecule type" value="Genomic_DNA"/>
</dbReference>
<dbReference type="InterPro" id="IPR057326">
    <property type="entry name" value="KR_dom"/>
</dbReference>
<reference evidence="3" key="1">
    <citation type="submission" date="2009-01" db="EMBL/GenBank/DDBJ databases">
        <title>Complete sequence of Anaeromyxobacter dehalogenans 2CP-1.</title>
        <authorList>
            <consortium name="US DOE Joint Genome Institute"/>
            <person name="Lucas S."/>
            <person name="Copeland A."/>
            <person name="Lapidus A."/>
            <person name="Glavina del Rio T."/>
            <person name="Dalin E."/>
            <person name="Tice H."/>
            <person name="Bruce D."/>
            <person name="Goodwin L."/>
            <person name="Pitluck S."/>
            <person name="Saunders E."/>
            <person name="Brettin T."/>
            <person name="Detter J.C."/>
            <person name="Han C."/>
            <person name="Larimer F."/>
            <person name="Land M."/>
            <person name="Hauser L."/>
            <person name="Kyrpides N."/>
            <person name="Ovchinnikova G."/>
            <person name="Beliaev A.S."/>
            <person name="Richardson P."/>
        </authorList>
    </citation>
    <scope>NUCLEOTIDE SEQUENCE</scope>
    <source>
        <strain evidence="3">2CP-1</strain>
    </source>
</reference>
<organism evidence="3 4">
    <name type="scientific">Anaeromyxobacter dehalogenans (strain ATCC BAA-258 / DSM 21875 / 2CP-1)</name>
    <dbReference type="NCBI Taxonomy" id="455488"/>
    <lineage>
        <taxon>Bacteria</taxon>
        <taxon>Pseudomonadati</taxon>
        <taxon>Myxococcota</taxon>
        <taxon>Myxococcia</taxon>
        <taxon>Myxococcales</taxon>
        <taxon>Cystobacterineae</taxon>
        <taxon>Anaeromyxobacteraceae</taxon>
        <taxon>Anaeromyxobacter</taxon>
    </lineage>
</organism>
<feature type="domain" description="Ketoreductase" evidence="2">
    <location>
        <begin position="7"/>
        <end position="186"/>
    </location>
</feature>
<accession>B8JHF3</accession>